<dbReference type="AlphaFoldDB" id="A0AAV0QYF7"/>
<comment type="caution">
    <text evidence="1">The sequence shown here is derived from an EMBL/GenBank/DDBJ whole genome shotgun (WGS) entry which is preliminary data.</text>
</comment>
<sequence>MLLSRTLRSTGMICLMYVFIPPSPSSVPPDIGPRNSLPNPAAEETILLCLALCLQKPTLFLLICSQRPKVWTILNLFICVHIVPSFSRRRLIHS</sequence>
<proteinExistence type="predicted"/>
<reference evidence="1" key="1">
    <citation type="submission" date="2022-08" db="EMBL/GenBank/DDBJ databases">
        <authorList>
            <person name="Gutierrez-Valencia J."/>
        </authorList>
    </citation>
    <scope>NUCLEOTIDE SEQUENCE</scope>
</reference>
<evidence type="ECO:0000313" key="2">
    <source>
        <dbReference type="Proteomes" id="UP001154282"/>
    </source>
</evidence>
<accession>A0AAV0QYF7</accession>
<evidence type="ECO:0008006" key="3">
    <source>
        <dbReference type="Google" id="ProtNLM"/>
    </source>
</evidence>
<protein>
    <recommendedName>
        <fullName evidence="3">Secreted protein</fullName>
    </recommendedName>
</protein>
<keyword evidence="2" id="KW-1185">Reference proteome</keyword>
<gene>
    <name evidence="1" type="ORF">LITE_LOCUS45580</name>
</gene>
<organism evidence="1 2">
    <name type="scientific">Linum tenue</name>
    <dbReference type="NCBI Taxonomy" id="586396"/>
    <lineage>
        <taxon>Eukaryota</taxon>
        <taxon>Viridiplantae</taxon>
        <taxon>Streptophyta</taxon>
        <taxon>Embryophyta</taxon>
        <taxon>Tracheophyta</taxon>
        <taxon>Spermatophyta</taxon>
        <taxon>Magnoliopsida</taxon>
        <taxon>eudicotyledons</taxon>
        <taxon>Gunneridae</taxon>
        <taxon>Pentapetalae</taxon>
        <taxon>rosids</taxon>
        <taxon>fabids</taxon>
        <taxon>Malpighiales</taxon>
        <taxon>Linaceae</taxon>
        <taxon>Linum</taxon>
    </lineage>
</organism>
<evidence type="ECO:0000313" key="1">
    <source>
        <dbReference type="EMBL" id="CAI0550532.1"/>
    </source>
</evidence>
<dbReference type="EMBL" id="CAMGYJ010000010">
    <property type="protein sequence ID" value="CAI0550532.1"/>
    <property type="molecule type" value="Genomic_DNA"/>
</dbReference>
<dbReference type="Proteomes" id="UP001154282">
    <property type="component" value="Unassembled WGS sequence"/>
</dbReference>
<name>A0AAV0QYF7_9ROSI</name>